<evidence type="ECO:0000313" key="3">
    <source>
        <dbReference type="Proteomes" id="UP000228945"/>
    </source>
</evidence>
<keyword evidence="1" id="KW-0732">Signal</keyword>
<dbReference type="AlphaFoldDB" id="A0A2D2AXV1"/>
<gene>
    <name evidence="2" type="ORF">CSW64_10550</name>
</gene>
<feature type="signal peptide" evidence="1">
    <location>
        <begin position="1"/>
        <end position="22"/>
    </location>
</feature>
<proteinExistence type="predicted"/>
<sequence length="160" mass="16010">MKTVLFAAAALAAISMSGAASAQTFTSAPGQWSLQGQLQMGSGITVQCNVDLTLQVNAAGNGQITSATIAPGHPVCATVLLSGFGWPALVTSSSSAGGMIDVTGFTSSIPPCNGTLSGIVIDGPNQDAKFDMVYFPGGGCFVDGTLNITPISPTTMPLQP</sequence>
<feature type="chain" id="PRO_5013958023" description="Protein activator of alkane oxidation PraB" evidence="1">
    <location>
        <begin position="23"/>
        <end position="160"/>
    </location>
</feature>
<accession>A0A2D2AXV1</accession>
<evidence type="ECO:0000256" key="1">
    <source>
        <dbReference type="SAM" id="SignalP"/>
    </source>
</evidence>
<dbReference type="EMBL" id="CP024201">
    <property type="protein sequence ID" value="ATQ42815.1"/>
    <property type="molecule type" value="Genomic_DNA"/>
</dbReference>
<dbReference type="RefSeq" id="WP_099622068.1">
    <property type="nucleotide sequence ID" value="NZ_CP024201.1"/>
</dbReference>
<name>A0A2D2AXV1_9CAUL</name>
<dbReference type="KEGG" id="cmb:CSW64_10550"/>
<organism evidence="2 3">
    <name type="scientific">Caulobacter mirabilis</name>
    <dbReference type="NCBI Taxonomy" id="69666"/>
    <lineage>
        <taxon>Bacteria</taxon>
        <taxon>Pseudomonadati</taxon>
        <taxon>Pseudomonadota</taxon>
        <taxon>Alphaproteobacteria</taxon>
        <taxon>Caulobacterales</taxon>
        <taxon>Caulobacteraceae</taxon>
        <taxon>Caulobacter</taxon>
    </lineage>
</organism>
<evidence type="ECO:0008006" key="4">
    <source>
        <dbReference type="Google" id="ProtNLM"/>
    </source>
</evidence>
<keyword evidence="3" id="KW-1185">Reference proteome</keyword>
<dbReference type="Proteomes" id="UP000228945">
    <property type="component" value="Chromosome"/>
</dbReference>
<protein>
    <recommendedName>
        <fullName evidence="4">Protein activator of alkane oxidation PraB</fullName>
    </recommendedName>
</protein>
<evidence type="ECO:0000313" key="2">
    <source>
        <dbReference type="EMBL" id="ATQ42815.1"/>
    </source>
</evidence>
<reference evidence="2 3" key="1">
    <citation type="submission" date="2017-10" db="EMBL/GenBank/DDBJ databases">
        <title>Genome sequence of Caulobacter mirabilis FWC38.</title>
        <authorList>
            <person name="Fiebig A."/>
            <person name="Crosson S."/>
        </authorList>
    </citation>
    <scope>NUCLEOTIDE SEQUENCE [LARGE SCALE GENOMIC DNA]</scope>
    <source>
        <strain evidence="2 3">FWC 38</strain>
    </source>
</reference>